<dbReference type="AlphaFoldDB" id="A0A839NCE8"/>
<dbReference type="InterPro" id="IPR021949">
    <property type="entry name" value="DUF3566_TM"/>
</dbReference>
<name>A0A839NCE8_9MICO</name>
<feature type="transmembrane region" description="Helical" evidence="2">
    <location>
        <begin position="143"/>
        <end position="171"/>
    </location>
</feature>
<feature type="compositionally biased region" description="Low complexity" evidence="1">
    <location>
        <begin position="41"/>
        <end position="58"/>
    </location>
</feature>
<dbReference type="Pfam" id="PF12089">
    <property type="entry name" value="DUF3566"/>
    <property type="match status" value="1"/>
</dbReference>
<keyword evidence="2" id="KW-1133">Transmembrane helix</keyword>
<feature type="region of interest" description="Disordered" evidence="1">
    <location>
        <begin position="1"/>
        <end position="70"/>
    </location>
</feature>
<feature type="transmembrane region" description="Helical" evidence="2">
    <location>
        <begin position="86"/>
        <end position="109"/>
    </location>
</feature>
<evidence type="ECO:0000256" key="2">
    <source>
        <dbReference type="SAM" id="Phobius"/>
    </source>
</evidence>
<evidence type="ECO:0000313" key="4">
    <source>
        <dbReference type="EMBL" id="MBB2893634.1"/>
    </source>
</evidence>
<reference evidence="4 5" key="1">
    <citation type="submission" date="2020-08" db="EMBL/GenBank/DDBJ databases">
        <title>Sequencing the genomes of 1000 actinobacteria strains.</title>
        <authorList>
            <person name="Klenk H.-P."/>
        </authorList>
    </citation>
    <scope>NUCLEOTIDE SEQUENCE [LARGE SCALE GENOMIC DNA]</scope>
    <source>
        <strain evidence="4 5">DSM 105369</strain>
    </source>
</reference>
<keyword evidence="2" id="KW-0812">Transmembrane</keyword>
<dbReference type="Proteomes" id="UP000559182">
    <property type="component" value="Unassembled WGS sequence"/>
</dbReference>
<feature type="compositionally biased region" description="Low complexity" evidence="1">
    <location>
        <begin position="1"/>
        <end position="20"/>
    </location>
</feature>
<evidence type="ECO:0000259" key="3">
    <source>
        <dbReference type="Pfam" id="PF12089"/>
    </source>
</evidence>
<proteinExistence type="predicted"/>
<comment type="caution">
    <text evidence="4">The sequence shown here is derived from an EMBL/GenBank/DDBJ whole genome shotgun (WGS) entry which is preliminary data.</text>
</comment>
<feature type="domain" description="DUF3566" evidence="3">
    <location>
        <begin position="68"/>
        <end position="185"/>
    </location>
</feature>
<dbReference type="RefSeq" id="WP_343065984.1">
    <property type="nucleotide sequence ID" value="NZ_JACHVQ010000003.1"/>
</dbReference>
<dbReference type="EMBL" id="JACHVQ010000003">
    <property type="protein sequence ID" value="MBB2893634.1"/>
    <property type="molecule type" value="Genomic_DNA"/>
</dbReference>
<evidence type="ECO:0000313" key="5">
    <source>
        <dbReference type="Proteomes" id="UP000559182"/>
    </source>
</evidence>
<feature type="compositionally biased region" description="Basic residues" evidence="1">
    <location>
        <begin position="59"/>
        <end position="70"/>
    </location>
</feature>
<evidence type="ECO:0000256" key="1">
    <source>
        <dbReference type="SAM" id="MobiDB-lite"/>
    </source>
</evidence>
<sequence length="186" mass="19573">MSTDGSDAKGAGTTATDTGAVKLPGPAAGGKKRTTPPRPAPKSGRPAARTPGRAAPQRGGRRPGRTTPRRVRLTVSRVDPWSVMKIAFLLSVAIGIAMVVMVAMLWIVLKGMGVWDNINDLLRTLETNGKSFDIMDYVGFGRVVSLSVVIAVVDVLLMTAFATLGAFLYNICSSLVGGVQMTLSDD</sequence>
<keyword evidence="5" id="KW-1185">Reference proteome</keyword>
<organism evidence="4 5">
    <name type="scientific">Flexivirga oryzae</name>
    <dbReference type="NCBI Taxonomy" id="1794944"/>
    <lineage>
        <taxon>Bacteria</taxon>
        <taxon>Bacillati</taxon>
        <taxon>Actinomycetota</taxon>
        <taxon>Actinomycetes</taxon>
        <taxon>Micrococcales</taxon>
        <taxon>Dermacoccaceae</taxon>
        <taxon>Flexivirga</taxon>
    </lineage>
</organism>
<accession>A0A839NCE8</accession>
<keyword evidence="2" id="KW-0472">Membrane</keyword>
<gene>
    <name evidence="4" type="ORF">FHU39_003665</name>
</gene>
<protein>
    <recommendedName>
        <fullName evidence="3">DUF3566 domain-containing protein</fullName>
    </recommendedName>
</protein>